<keyword evidence="1" id="KW-1133">Transmembrane helix</keyword>
<accession>A3HSW8</accession>
<dbReference type="HOGENOM" id="CLU_1406147_0_0_10"/>
<proteinExistence type="predicted"/>
<feature type="transmembrane region" description="Helical" evidence="1">
    <location>
        <begin position="6"/>
        <end position="27"/>
    </location>
</feature>
<evidence type="ECO:0000313" key="3">
    <source>
        <dbReference type="Proteomes" id="UP000003919"/>
    </source>
</evidence>
<keyword evidence="1" id="KW-0472">Membrane</keyword>
<dbReference type="Proteomes" id="UP000003919">
    <property type="component" value="Unassembled WGS sequence"/>
</dbReference>
<gene>
    <name evidence="2" type="ORF">ALPR1_11985</name>
</gene>
<organism evidence="2 3">
    <name type="scientific">Algoriphagus machipongonensis</name>
    <dbReference type="NCBI Taxonomy" id="388413"/>
    <lineage>
        <taxon>Bacteria</taxon>
        <taxon>Pseudomonadati</taxon>
        <taxon>Bacteroidota</taxon>
        <taxon>Cytophagia</taxon>
        <taxon>Cytophagales</taxon>
        <taxon>Cyclobacteriaceae</taxon>
        <taxon>Algoriphagus</taxon>
    </lineage>
</organism>
<keyword evidence="3" id="KW-1185">Reference proteome</keyword>
<dbReference type="SUPFAM" id="SSF55961">
    <property type="entry name" value="Bet v1-like"/>
    <property type="match status" value="1"/>
</dbReference>
<comment type="caution">
    <text evidence="2">The sequence shown here is derived from an EMBL/GenBank/DDBJ whole genome shotgun (WGS) entry which is preliminary data.</text>
</comment>
<evidence type="ECO:0000256" key="1">
    <source>
        <dbReference type="SAM" id="Phobius"/>
    </source>
</evidence>
<dbReference type="STRING" id="388413.ALPR1_11985"/>
<protein>
    <submittedName>
        <fullName evidence="2">Uncharacterized protein</fullName>
    </submittedName>
</protein>
<dbReference type="RefSeq" id="WP_008200821.1">
    <property type="nucleotide sequence ID" value="NZ_CM001023.1"/>
</dbReference>
<name>A3HSW8_9BACT</name>
<dbReference type="AlphaFoldDB" id="A3HSW8"/>
<sequence length="193" mass="22591">MEASPIYFDILWILVGAILGGFISWIITYESERSKKMGIDMNQSTAHGKVALDIETCWRKITNHQNMAYYTVGHYGPFQDIEDEIGPGTRMERKGFMGGKSTSYIVVWNKPYQFAWGTDRYEWHDFIELKKSGAETQIFLRRKLYPRTPKWHEVLLNKFLPSSQNFSTEANPYYLTSDRLERIIKVCLSPERD</sequence>
<reference evidence="2 3" key="1">
    <citation type="journal article" date="2011" name="J. Bacteriol.">
        <title>Complete genome sequence of Algoriphagus sp. PR1, bacterial prey of a colony-forming choanoflagellate.</title>
        <authorList>
            <person name="Alegado R.A."/>
            <person name="Ferriera S."/>
            <person name="Nusbaum C."/>
            <person name="Young S.K."/>
            <person name="Zeng Q."/>
            <person name="Imamovic A."/>
            <person name="Fairclough S.R."/>
            <person name="King N."/>
        </authorList>
    </citation>
    <scope>NUCLEOTIDE SEQUENCE [LARGE SCALE GENOMIC DNA]</scope>
    <source>
        <strain evidence="2 3">PR1</strain>
    </source>
</reference>
<keyword evidence="1" id="KW-0812">Transmembrane</keyword>
<evidence type="ECO:0000313" key="2">
    <source>
        <dbReference type="EMBL" id="EAZ82936.1"/>
    </source>
</evidence>
<dbReference type="EMBL" id="AAXU02000001">
    <property type="protein sequence ID" value="EAZ82936.1"/>
    <property type="molecule type" value="Genomic_DNA"/>
</dbReference>